<evidence type="ECO:0000313" key="5">
    <source>
        <dbReference type="Proteomes" id="UP000187485"/>
    </source>
</evidence>
<keyword evidence="5" id="KW-1185">Reference proteome</keyword>
<accession>A0A1L8CVN8</accession>
<dbReference type="PANTHER" id="PTHR30487:SF0">
    <property type="entry name" value="PREPILIN LEADER PEPTIDASE_N-METHYLTRANSFERASE-RELATED"/>
    <property type="match status" value="1"/>
</dbReference>
<feature type="domain" description="Prepilin type IV endopeptidase peptidase" evidence="3">
    <location>
        <begin position="1"/>
        <end position="37"/>
    </location>
</feature>
<feature type="transmembrane region" description="Helical" evidence="2">
    <location>
        <begin position="50"/>
        <end position="68"/>
    </location>
</feature>
<dbReference type="GO" id="GO:0004190">
    <property type="term" value="F:aspartic-type endopeptidase activity"/>
    <property type="evidence" value="ECO:0007669"/>
    <property type="project" value="InterPro"/>
</dbReference>
<organism evidence="4 5">
    <name type="scientific">Carboxydothermus pertinax</name>
    <dbReference type="NCBI Taxonomy" id="870242"/>
    <lineage>
        <taxon>Bacteria</taxon>
        <taxon>Bacillati</taxon>
        <taxon>Bacillota</taxon>
        <taxon>Clostridia</taxon>
        <taxon>Thermoanaerobacterales</taxon>
        <taxon>Thermoanaerobacteraceae</taxon>
        <taxon>Carboxydothermus</taxon>
    </lineage>
</organism>
<dbReference type="InterPro" id="IPR000045">
    <property type="entry name" value="Prepilin_IV_endopep_pep"/>
</dbReference>
<dbReference type="STRING" id="870242.cpu_14710"/>
<dbReference type="Proteomes" id="UP000187485">
    <property type="component" value="Unassembled WGS sequence"/>
</dbReference>
<name>A0A1L8CVN8_9THEO</name>
<evidence type="ECO:0000256" key="1">
    <source>
        <dbReference type="ARBA" id="ARBA00005801"/>
    </source>
</evidence>
<evidence type="ECO:0000313" key="4">
    <source>
        <dbReference type="EMBL" id="GAV22961.1"/>
    </source>
</evidence>
<gene>
    <name evidence="4" type="ORF">cpu_14710</name>
</gene>
<proteinExistence type="inferred from homology"/>
<dbReference type="Gene3D" id="1.20.120.1220">
    <property type="match status" value="1"/>
</dbReference>
<dbReference type="AlphaFoldDB" id="A0A1L8CVN8"/>
<comment type="caution">
    <text evidence="4">The sequence shown here is derived from an EMBL/GenBank/DDBJ whole genome shotgun (WGS) entry which is preliminary data.</text>
</comment>
<comment type="similarity">
    <text evidence="1">Belongs to the peptidase A24 family.</text>
</comment>
<keyword evidence="2" id="KW-0472">Membrane</keyword>
<dbReference type="GO" id="GO:0006465">
    <property type="term" value="P:signal peptide processing"/>
    <property type="evidence" value="ECO:0007669"/>
    <property type="project" value="TreeGrafter"/>
</dbReference>
<dbReference type="EMBL" id="BDJK01000023">
    <property type="protein sequence ID" value="GAV22961.1"/>
    <property type="molecule type" value="Genomic_DNA"/>
</dbReference>
<dbReference type="GO" id="GO:0005886">
    <property type="term" value="C:plasma membrane"/>
    <property type="evidence" value="ECO:0007669"/>
    <property type="project" value="TreeGrafter"/>
</dbReference>
<feature type="transmembrane region" description="Helical" evidence="2">
    <location>
        <begin position="20"/>
        <end position="41"/>
    </location>
</feature>
<protein>
    <submittedName>
        <fullName evidence="4">Prepilin peptidase</fullName>
    </submittedName>
</protein>
<keyword evidence="2" id="KW-0812">Transmembrane</keyword>
<dbReference type="Pfam" id="PF01478">
    <property type="entry name" value="Peptidase_A24"/>
    <property type="match status" value="1"/>
</dbReference>
<evidence type="ECO:0000256" key="2">
    <source>
        <dbReference type="SAM" id="Phobius"/>
    </source>
</evidence>
<dbReference type="PANTHER" id="PTHR30487">
    <property type="entry name" value="TYPE 4 PREPILIN-LIKE PROTEINS LEADER PEPTIDE-PROCESSING ENZYME"/>
    <property type="match status" value="1"/>
</dbReference>
<dbReference type="InterPro" id="IPR050882">
    <property type="entry name" value="Prepilin_peptidase/N-MTase"/>
</dbReference>
<keyword evidence="2" id="KW-1133">Transmembrane helix</keyword>
<sequence length="81" mass="9018">MGGGDIKLAAGMGAFLGFPFILETLFLAFFFGGLTGIILLVTKKKERKDLVPFGPFLIGAAFLTVFWGDEILKWYLKTFFF</sequence>
<reference evidence="5" key="1">
    <citation type="submission" date="2016-12" db="EMBL/GenBank/DDBJ databases">
        <title>Draft Genome Sequences od Carboxydothermus pertinax and islandicus, Hydrogenogenic Carboxydotrophic Bacteria.</title>
        <authorList>
            <person name="Fukuyama Y."/>
            <person name="Ohmae K."/>
            <person name="Yoneda Y."/>
            <person name="Yoshida T."/>
            <person name="Sako Y."/>
        </authorList>
    </citation>
    <scope>NUCLEOTIDE SEQUENCE [LARGE SCALE GENOMIC DNA]</scope>
    <source>
        <strain evidence="5">Ug1</strain>
    </source>
</reference>
<evidence type="ECO:0000259" key="3">
    <source>
        <dbReference type="Pfam" id="PF01478"/>
    </source>
</evidence>